<feature type="transmembrane region" description="Helical" evidence="1">
    <location>
        <begin position="374"/>
        <end position="393"/>
    </location>
</feature>
<proteinExistence type="predicted"/>
<feature type="transmembrane region" description="Helical" evidence="1">
    <location>
        <begin position="272"/>
        <end position="298"/>
    </location>
</feature>
<evidence type="ECO:0000256" key="1">
    <source>
        <dbReference type="SAM" id="Phobius"/>
    </source>
</evidence>
<gene>
    <name evidence="2" type="ORF">DH2020_005316</name>
</gene>
<name>A0ABR0XFQ4_REHGL</name>
<dbReference type="PANTHER" id="PTHR35307:SF3">
    <property type="entry name" value="DUF4220 DOMAIN-CONTAINING PROTEIN"/>
    <property type="match status" value="1"/>
</dbReference>
<evidence type="ECO:0008006" key="4">
    <source>
        <dbReference type="Google" id="ProtNLM"/>
    </source>
</evidence>
<dbReference type="EMBL" id="JABTTQ020000004">
    <property type="protein sequence ID" value="KAK6158002.1"/>
    <property type="molecule type" value="Genomic_DNA"/>
</dbReference>
<feature type="transmembrane region" description="Helical" evidence="1">
    <location>
        <begin position="20"/>
        <end position="40"/>
    </location>
</feature>
<organism evidence="2 3">
    <name type="scientific">Rehmannia glutinosa</name>
    <name type="common">Chinese foxglove</name>
    <dbReference type="NCBI Taxonomy" id="99300"/>
    <lineage>
        <taxon>Eukaryota</taxon>
        <taxon>Viridiplantae</taxon>
        <taxon>Streptophyta</taxon>
        <taxon>Embryophyta</taxon>
        <taxon>Tracheophyta</taxon>
        <taxon>Spermatophyta</taxon>
        <taxon>Magnoliopsida</taxon>
        <taxon>eudicotyledons</taxon>
        <taxon>Gunneridae</taxon>
        <taxon>Pentapetalae</taxon>
        <taxon>asterids</taxon>
        <taxon>lamiids</taxon>
        <taxon>Lamiales</taxon>
        <taxon>Orobanchaceae</taxon>
        <taxon>Rehmannieae</taxon>
        <taxon>Rehmannia</taxon>
    </lineage>
</organism>
<keyword evidence="3" id="KW-1185">Reference proteome</keyword>
<sequence length="744" mass="84317">MGKLGCNSNGTLDDSKFNEPMPWIGTYVVSASAICAIAMAIDALHGFRYRKFWFPCKFFALNATTLTLIGVAVKLSVDLNTSMPRPHDQLAKLSSTTFICTAIGNSMPSLGTMENKELMMNVVALGILVITVIVNICIQLGTGVIYVFWIEHAVVMFLMVVLFAIAISSSLAIPATKNYFEIKYNKKYEMAKKECDGNCDISIGRKLRNDLMRYWMMAHTCNPQFVMGRLATCTASGAFCLLSAVTLAEAILRSYLMPWCFTFCTGESDYKWSTTVILVTQAVAVGVGTIGPASRWFVAIKFRCPKRTKMIHTSKIGFSSVEHYWVETLYQLKECPLNLRICSRRGRKLVYNTKNRAVDICILIQKTIIVSSKLVRLISILFVSRLMIIVNFVKCLIRKSNTESESKMDLRQYVLHLEGEEEMVDVMKECDRDATGHWIKMGRKKQPKHLIQFLRKLNPSRGFEGVHVFDSDKIPSLDCKKPPDSWALPVVTLTSIAVAISNNDFHPTKELIKCVNEGLTYVRVIENNLDIKRDLTNIRKAAEIVWVGVDLHYRWLDVDLHSMALQEKSPKDIISELSEIAKHKFIELRKNDLIGCLRYDPSKWPIKVLAANAMYRICQTLLLTNENRSNECSKVMFERLTAMITDIIGACLTNLQHAISIKCHQSTIEQREESVRYAFLLLGKTEKILEILSCQTLPSSDPDKMACINEWRAMSREKDRLRCESTVNSDSDFSTSSELYLNID</sequence>
<feature type="transmembrane region" description="Helical" evidence="1">
    <location>
        <begin position="52"/>
        <end position="73"/>
    </location>
</feature>
<keyword evidence="1" id="KW-0472">Membrane</keyword>
<keyword evidence="1" id="KW-1133">Transmembrane helix</keyword>
<keyword evidence="1" id="KW-0812">Transmembrane</keyword>
<reference evidence="2 3" key="1">
    <citation type="journal article" date="2021" name="Comput. Struct. Biotechnol. J.">
        <title>De novo genome assembly of the potent medicinal plant Rehmannia glutinosa using nanopore technology.</title>
        <authorList>
            <person name="Ma L."/>
            <person name="Dong C."/>
            <person name="Song C."/>
            <person name="Wang X."/>
            <person name="Zheng X."/>
            <person name="Niu Y."/>
            <person name="Chen S."/>
            <person name="Feng W."/>
        </authorList>
    </citation>
    <scope>NUCLEOTIDE SEQUENCE [LARGE SCALE GENOMIC DNA]</scope>
    <source>
        <strain evidence="2">DH-2019</strain>
    </source>
</reference>
<evidence type="ECO:0000313" key="3">
    <source>
        <dbReference type="Proteomes" id="UP001318860"/>
    </source>
</evidence>
<dbReference type="PANTHER" id="PTHR35307">
    <property type="entry name" value="PROTEIN, PUTATIVE-RELATED"/>
    <property type="match status" value="1"/>
</dbReference>
<feature type="transmembrane region" description="Helical" evidence="1">
    <location>
        <begin position="155"/>
        <end position="176"/>
    </location>
</feature>
<feature type="transmembrane region" description="Helical" evidence="1">
    <location>
        <begin position="226"/>
        <end position="252"/>
    </location>
</feature>
<accession>A0ABR0XFQ4</accession>
<feature type="transmembrane region" description="Helical" evidence="1">
    <location>
        <begin position="122"/>
        <end position="149"/>
    </location>
</feature>
<evidence type="ECO:0000313" key="2">
    <source>
        <dbReference type="EMBL" id="KAK6158002.1"/>
    </source>
</evidence>
<comment type="caution">
    <text evidence="2">The sequence shown here is derived from an EMBL/GenBank/DDBJ whole genome shotgun (WGS) entry which is preliminary data.</text>
</comment>
<dbReference type="Proteomes" id="UP001318860">
    <property type="component" value="Unassembled WGS sequence"/>
</dbReference>
<protein>
    <recommendedName>
        <fullName evidence="4">Transmembrane protein</fullName>
    </recommendedName>
</protein>